<dbReference type="AlphaFoldDB" id="A0A4Q2K2X4"/>
<sequence length="252" mass="29130">MTLVLPKGSASKSRGVSPGIFLLEAKPMREISIFVDESGDAGETSRFYLITLVFHEQNLSISNVVAVYEQDLARRNMADIPMHLGPLMNGNDDYKLLTTAERKQYLSCFRILVEHMPFSYITLAYEKAHFNDEIAKLLMRMKRDLTQFLFDRFEYLSRFEAVKVYYDNGQSIVTEAIHDAVEYVLAKNAIIYKDASPRDYRLFQVADYICSLELIDAKYSCGAQSNTDERFFGAYGSFKKNWLKKLRRKRLV</sequence>
<dbReference type="Pfam" id="PF12686">
    <property type="entry name" value="DUF3800"/>
    <property type="match status" value="1"/>
</dbReference>
<evidence type="ECO:0000313" key="1">
    <source>
        <dbReference type="EMBL" id="RXZ54371.1"/>
    </source>
</evidence>
<name>A0A4Q2K2X4_9ACTN</name>
<organism evidence="1 2">
    <name type="scientific">Senegalimassilia faecalis</name>
    <dbReference type="NCBI Taxonomy" id="2509433"/>
    <lineage>
        <taxon>Bacteria</taxon>
        <taxon>Bacillati</taxon>
        <taxon>Actinomycetota</taxon>
        <taxon>Coriobacteriia</taxon>
        <taxon>Coriobacteriales</taxon>
        <taxon>Coriobacteriaceae</taxon>
        <taxon>Senegalimassilia</taxon>
    </lineage>
</organism>
<keyword evidence="2" id="KW-1185">Reference proteome</keyword>
<comment type="caution">
    <text evidence="1">The sequence shown here is derived from an EMBL/GenBank/DDBJ whole genome shotgun (WGS) entry which is preliminary data.</text>
</comment>
<reference evidence="1 2" key="1">
    <citation type="submission" date="2019-01" db="EMBL/GenBank/DDBJ databases">
        <title>Senegalimassilia sp. nov. KGMB04484 isolated human feces.</title>
        <authorList>
            <person name="Han K.-I."/>
            <person name="Kim J.-S."/>
            <person name="Lee K.C."/>
            <person name="Suh M.K."/>
            <person name="Eom M.K."/>
            <person name="Lee J.H."/>
            <person name="Park S.-H."/>
            <person name="Kang S.W."/>
            <person name="Park J.-E."/>
            <person name="Oh B.S."/>
            <person name="Yu S.Y."/>
            <person name="Choi S.-H."/>
            <person name="Lee D.H."/>
            <person name="Yoon H."/>
            <person name="Kim B.-Y."/>
            <person name="Lee J.H."/>
            <person name="Lee J.-S."/>
        </authorList>
    </citation>
    <scope>NUCLEOTIDE SEQUENCE [LARGE SCALE GENOMIC DNA]</scope>
    <source>
        <strain evidence="1 2">KGMB04484</strain>
    </source>
</reference>
<dbReference type="Proteomes" id="UP000293345">
    <property type="component" value="Unassembled WGS sequence"/>
</dbReference>
<dbReference type="EMBL" id="SDPW01000001">
    <property type="protein sequence ID" value="RXZ54371.1"/>
    <property type="molecule type" value="Genomic_DNA"/>
</dbReference>
<gene>
    <name evidence="1" type="ORF">ET524_07680</name>
</gene>
<dbReference type="InterPro" id="IPR024524">
    <property type="entry name" value="DUF3800"/>
</dbReference>
<evidence type="ECO:0000313" key="2">
    <source>
        <dbReference type="Proteomes" id="UP000293345"/>
    </source>
</evidence>
<accession>A0A4Q2K2X4</accession>
<proteinExistence type="predicted"/>
<protein>
    <submittedName>
        <fullName evidence="1">DUF3800 domain-containing protein</fullName>
    </submittedName>
</protein>